<protein>
    <submittedName>
        <fullName evidence="6">ShKT domain-containing protein</fullName>
    </submittedName>
</protein>
<dbReference type="Pfam" id="PF01549">
    <property type="entry name" value="ShK"/>
    <property type="match status" value="2"/>
</dbReference>
<dbReference type="WBParaSite" id="HPBE_0002204901-mRNA-1">
    <property type="protein sequence ID" value="HPBE_0002204901-mRNA-1"/>
    <property type="gene ID" value="HPBE_0002204901"/>
</dbReference>
<dbReference type="AlphaFoldDB" id="A0A3P8D883"/>
<comment type="caution">
    <text evidence="1">Lacks conserved residue(s) required for the propagation of feature annotation.</text>
</comment>
<sequence length="139" mass="15606">MCSQPRRLLNDSIPPHLNSDTRFHDVDDTCSELGRPLRDTGDTSSDPSQHDVASACEDDPAVNCTKLKPQCLDHRYDDLMNEHCRKTCNRCDVVVGTTTVACFDASTECESWNKNGYCNNTFYPESEKKLYCAKTCALC</sequence>
<evidence type="ECO:0000256" key="1">
    <source>
        <dbReference type="PROSITE-ProRule" id="PRU01005"/>
    </source>
</evidence>
<dbReference type="PANTHER" id="PTHR21724:SF108">
    <property type="entry name" value="SHKT DOMAIN-CONTAINING PROTEIN"/>
    <property type="match status" value="1"/>
</dbReference>
<name>A0A3P8D883_HELPZ</name>
<dbReference type="OrthoDB" id="5867083at2759"/>
<reference evidence="4 5" key="1">
    <citation type="submission" date="2018-11" db="EMBL/GenBank/DDBJ databases">
        <authorList>
            <consortium name="Pathogen Informatics"/>
        </authorList>
    </citation>
    <scope>NUCLEOTIDE SEQUENCE [LARGE SCALE GENOMIC DNA]</scope>
</reference>
<evidence type="ECO:0000313" key="6">
    <source>
        <dbReference type="WBParaSite" id="HPBE_0002204901-mRNA-1"/>
    </source>
</evidence>
<organism evidence="4">
    <name type="scientific">Heligmosomoides polygyrus</name>
    <name type="common">Parasitic roundworm</name>
    <dbReference type="NCBI Taxonomy" id="6339"/>
    <lineage>
        <taxon>Eukaryota</taxon>
        <taxon>Metazoa</taxon>
        <taxon>Ecdysozoa</taxon>
        <taxon>Nematoda</taxon>
        <taxon>Chromadorea</taxon>
        <taxon>Rhabditida</taxon>
        <taxon>Rhabditina</taxon>
        <taxon>Rhabditomorpha</taxon>
        <taxon>Strongyloidea</taxon>
        <taxon>Heligmosomidae</taxon>
        <taxon>Heligmosomoides</taxon>
    </lineage>
</organism>
<dbReference type="PROSITE" id="PS51670">
    <property type="entry name" value="SHKT"/>
    <property type="match status" value="2"/>
</dbReference>
<dbReference type="Gene3D" id="1.10.10.1940">
    <property type="match status" value="2"/>
</dbReference>
<dbReference type="Proteomes" id="UP000050761">
    <property type="component" value="Unassembled WGS sequence"/>
</dbReference>
<dbReference type="InterPro" id="IPR003582">
    <property type="entry name" value="ShKT_dom"/>
</dbReference>
<evidence type="ECO:0000313" key="5">
    <source>
        <dbReference type="Proteomes" id="UP000050761"/>
    </source>
</evidence>
<feature type="domain" description="ShKT" evidence="3">
    <location>
        <begin position="56"/>
        <end position="91"/>
    </location>
</feature>
<proteinExistence type="predicted"/>
<accession>A0A3P8D883</accession>
<dbReference type="SMART" id="SM00254">
    <property type="entry name" value="ShKT"/>
    <property type="match status" value="2"/>
</dbReference>
<dbReference type="EMBL" id="UZAH01033601">
    <property type="protein sequence ID" value="VDP29988.1"/>
    <property type="molecule type" value="Genomic_DNA"/>
</dbReference>
<reference evidence="6" key="2">
    <citation type="submission" date="2019-09" db="UniProtKB">
        <authorList>
            <consortium name="WormBaseParasite"/>
        </authorList>
    </citation>
    <scope>IDENTIFICATION</scope>
</reference>
<keyword evidence="5" id="KW-1185">Reference proteome</keyword>
<feature type="domain" description="ShKT" evidence="3">
    <location>
        <begin position="102"/>
        <end position="139"/>
    </location>
</feature>
<dbReference type="PANTHER" id="PTHR21724">
    <property type="entry name" value="SHKT DOMAIN-CONTAINING PROTEIN"/>
    <property type="match status" value="1"/>
</dbReference>
<evidence type="ECO:0000313" key="4">
    <source>
        <dbReference type="EMBL" id="VDP29988.1"/>
    </source>
</evidence>
<evidence type="ECO:0000259" key="3">
    <source>
        <dbReference type="PROSITE" id="PS51670"/>
    </source>
</evidence>
<evidence type="ECO:0000256" key="2">
    <source>
        <dbReference type="SAM" id="MobiDB-lite"/>
    </source>
</evidence>
<gene>
    <name evidence="4" type="ORF">HPBE_LOCUS22048</name>
</gene>
<feature type="region of interest" description="Disordered" evidence="2">
    <location>
        <begin position="1"/>
        <end position="54"/>
    </location>
</feature>